<dbReference type="PANTHER" id="PTHR37422:SF23">
    <property type="entry name" value="TEICHURONIC ACID BIOSYNTHESIS PROTEIN TUAE"/>
    <property type="match status" value="1"/>
</dbReference>
<dbReference type="GO" id="GO:0016874">
    <property type="term" value="F:ligase activity"/>
    <property type="evidence" value="ECO:0007669"/>
    <property type="project" value="UniProtKB-KW"/>
</dbReference>
<protein>
    <submittedName>
        <fullName evidence="7">O-Antigen ligase</fullName>
    </submittedName>
</protein>
<feature type="transmembrane region" description="Helical" evidence="5">
    <location>
        <begin position="177"/>
        <end position="194"/>
    </location>
</feature>
<keyword evidence="2 5" id="KW-0812">Transmembrane</keyword>
<feature type="transmembrane region" description="Helical" evidence="5">
    <location>
        <begin position="245"/>
        <end position="264"/>
    </location>
</feature>
<dbReference type="Pfam" id="PF04932">
    <property type="entry name" value="Wzy_C"/>
    <property type="match status" value="1"/>
</dbReference>
<feature type="transmembrane region" description="Helical" evidence="5">
    <location>
        <begin position="7"/>
        <end position="34"/>
    </location>
</feature>
<evidence type="ECO:0000256" key="1">
    <source>
        <dbReference type="ARBA" id="ARBA00004141"/>
    </source>
</evidence>
<keyword evidence="4 5" id="KW-0472">Membrane</keyword>
<evidence type="ECO:0000256" key="4">
    <source>
        <dbReference type="ARBA" id="ARBA00023136"/>
    </source>
</evidence>
<dbReference type="AlphaFoldDB" id="A0A517MN79"/>
<evidence type="ECO:0000256" key="3">
    <source>
        <dbReference type="ARBA" id="ARBA00022989"/>
    </source>
</evidence>
<sequence>MLGPVFVYSLLVFVCALAIFRPAFGIVGFYGFVLLDPAWNWRWSLEPGVTYQKYIFYSLFVGFVLSGFGGMRLSRWSWIALVMSMLFLLIAWISAQNTVSRVDTDFFMSVVWKHFLVVAIGLFVLKDWRTLKWLLVIAVLAQGYNAYQINVDYFQTGFSRFAHGTAWGSAMVDNNGYSILTVPILGAAFSLALFENKIFFRVLYLGVGMLQVHQIMLLESRGCMLAGIAMVPILVWYMPRRNGNVMTVAAAFVMAAILAGPSVVNEFTSSFAGSGERDSSADSRFKLWQAGMRITQEYPWLGVGPNAARVLVPRPQYYEGGLDQPDKALHNLFFDVSTGVGIPGFLCYFSLYFMPMFYAWKTYRRDDVEGGAIRLAVFAGIFGYLVASMFSSGVLFESCYILVVAGFALSNIDARQRQEDASWLPGGAHDDAHLPCPAKGG</sequence>
<feature type="domain" description="O-antigen ligase-related" evidence="6">
    <location>
        <begin position="215"/>
        <end position="349"/>
    </location>
</feature>
<evidence type="ECO:0000313" key="7">
    <source>
        <dbReference type="EMBL" id="QDS96343.1"/>
    </source>
</evidence>
<feature type="transmembrane region" description="Helical" evidence="5">
    <location>
        <begin position="340"/>
        <end position="360"/>
    </location>
</feature>
<dbReference type="RefSeq" id="WP_145354502.1">
    <property type="nucleotide sequence ID" value="NZ_CP036262.1"/>
</dbReference>
<evidence type="ECO:0000259" key="6">
    <source>
        <dbReference type="Pfam" id="PF04932"/>
    </source>
</evidence>
<name>A0A517MN79_9BACT</name>
<proteinExistence type="predicted"/>
<feature type="transmembrane region" description="Helical" evidence="5">
    <location>
        <begin position="78"/>
        <end position="94"/>
    </location>
</feature>
<reference evidence="7 8" key="1">
    <citation type="submission" date="2019-02" db="EMBL/GenBank/DDBJ databases">
        <title>Deep-cultivation of Planctomycetes and their phenomic and genomic characterization uncovers novel biology.</title>
        <authorList>
            <person name="Wiegand S."/>
            <person name="Jogler M."/>
            <person name="Boedeker C."/>
            <person name="Pinto D."/>
            <person name="Vollmers J."/>
            <person name="Rivas-Marin E."/>
            <person name="Kohn T."/>
            <person name="Peeters S.H."/>
            <person name="Heuer A."/>
            <person name="Rast P."/>
            <person name="Oberbeckmann S."/>
            <person name="Bunk B."/>
            <person name="Jeske O."/>
            <person name="Meyerdierks A."/>
            <person name="Storesund J.E."/>
            <person name="Kallscheuer N."/>
            <person name="Luecker S."/>
            <person name="Lage O.M."/>
            <person name="Pohl T."/>
            <person name="Merkel B.J."/>
            <person name="Hornburger P."/>
            <person name="Mueller R.-W."/>
            <person name="Bruemmer F."/>
            <person name="Labrenz M."/>
            <person name="Spormann A.M."/>
            <person name="Op den Camp H."/>
            <person name="Overmann J."/>
            <person name="Amann R."/>
            <person name="Jetten M.S.M."/>
            <person name="Mascher T."/>
            <person name="Medema M.H."/>
            <person name="Devos D.P."/>
            <person name="Kaster A.-K."/>
            <person name="Ovreas L."/>
            <person name="Rohde M."/>
            <person name="Galperin M.Y."/>
            <person name="Jogler C."/>
        </authorList>
    </citation>
    <scope>NUCLEOTIDE SEQUENCE [LARGE SCALE GENOMIC DNA]</scope>
    <source>
        <strain evidence="7 8">FF011L</strain>
    </source>
</reference>
<evidence type="ECO:0000256" key="5">
    <source>
        <dbReference type="SAM" id="Phobius"/>
    </source>
</evidence>
<dbReference type="InterPro" id="IPR007016">
    <property type="entry name" value="O-antigen_ligase-rel_domated"/>
</dbReference>
<dbReference type="Proteomes" id="UP000320672">
    <property type="component" value="Chromosome"/>
</dbReference>
<feature type="transmembrane region" description="Helical" evidence="5">
    <location>
        <begin position="106"/>
        <end position="125"/>
    </location>
</feature>
<feature type="transmembrane region" description="Helical" evidence="5">
    <location>
        <begin position="372"/>
        <end position="389"/>
    </location>
</feature>
<dbReference type="PANTHER" id="PTHR37422">
    <property type="entry name" value="TEICHURONIC ACID BIOSYNTHESIS PROTEIN TUAE"/>
    <property type="match status" value="1"/>
</dbReference>
<organism evidence="7 8">
    <name type="scientific">Roseimaritima multifibrata</name>
    <dbReference type="NCBI Taxonomy" id="1930274"/>
    <lineage>
        <taxon>Bacteria</taxon>
        <taxon>Pseudomonadati</taxon>
        <taxon>Planctomycetota</taxon>
        <taxon>Planctomycetia</taxon>
        <taxon>Pirellulales</taxon>
        <taxon>Pirellulaceae</taxon>
        <taxon>Roseimaritima</taxon>
    </lineage>
</organism>
<accession>A0A517MN79</accession>
<dbReference type="GO" id="GO:0016020">
    <property type="term" value="C:membrane"/>
    <property type="evidence" value="ECO:0007669"/>
    <property type="project" value="UniProtKB-SubCell"/>
</dbReference>
<evidence type="ECO:0000313" key="8">
    <source>
        <dbReference type="Proteomes" id="UP000320672"/>
    </source>
</evidence>
<dbReference type="InterPro" id="IPR051533">
    <property type="entry name" value="WaaL-like"/>
</dbReference>
<evidence type="ECO:0000256" key="2">
    <source>
        <dbReference type="ARBA" id="ARBA00022692"/>
    </source>
</evidence>
<dbReference type="OrthoDB" id="271729at2"/>
<keyword evidence="8" id="KW-1185">Reference proteome</keyword>
<gene>
    <name evidence="7" type="ORF">FF011L_51510</name>
</gene>
<keyword evidence="7" id="KW-0436">Ligase</keyword>
<comment type="subcellular location">
    <subcellularLocation>
        <location evidence="1">Membrane</location>
        <topology evidence="1">Multi-pass membrane protein</topology>
    </subcellularLocation>
</comment>
<feature type="transmembrane region" description="Helical" evidence="5">
    <location>
        <begin position="214"/>
        <end position="238"/>
    </location>
</feature>
<feature type="transmembrane region" description="Helical" evidence="5">
    <location>
        <begin position="54"/>
        <end position="71"/>
    </location>
</feature>
<keyword evidence="3 5" id="KW-1133">Transmembrane helix</keyword>
<dbReference type="EMBL" id="CP036262">
    <property type="protein sequence ID" value="QDS96343.1"/>
    <property type="molecule type" value="Genomic_DNA"/>
</dbReference>
<dbReference type="KEGG" id="rml:FF011L_51510"/>